<dbReference type="STRING" id="1453498.LG45_16305"/>
<dbReference type="InterPro" id="IPR014710">
    <property type="entry name" value="RmlC-like_jellyroll"/>
</dbReference>
<dbReference type="Proteomes" id="UP000029554">
    <property type="component" value="Unassembled WGS sequence"/>
</dbReference>
<protein>
    <submittedName>
        <fullName evidence="2">Crp/Fnr family transcriptional regulator</fullName>
    </submittedName>
</protein>
<feature type="domain" description="Cyclic nucleotide-binding" evidence="1">
    <location>
        <begin position="30"/>
        <end position="109"/>
    </location>
</feature>
<dbReference type="SUPFAM" id="SSF51206">
    <property type="entry name" value="cAMP-binding domain-like"/>
    <property type="match status" value="1"/>
</dbReference>
<dbReference type="Gene3D" id="2.60.120.10">
    <property type="entry name" value="Jelly Rolls"/>
    <property type="match status" value="1"/>
</dbReference>
<evidence type="ECO:0000259" key="1">
    <source>
        <dbReference type="Pfam" id="PF00027"/>
    </source>
</evidence>
<dbReference type="InterPro" id="IPR000595">
    <property type="entry name" value="cNMP-bd_dom"/>
</dbReference>
<dbReference type="CDD" id="cd00038">
    <property type="entry name" value="CAP_ED"/>
    <property type="match status" value="1"/>
</dbReference>
<comment type="caution">
    <text evidence="2">The sequence shown here is derived from an EMBL/GenBank/DDBJ whole genome shotgun (WGS) entry which is preliminary data.</text>
</comment>
<dbReference type="eggNOG" id="COG0664">
    <property type="taxonomic scope" value="Bacteria"/>
</dbReference>
<name>A0A095SQN6_9FLAO</name>
<dbReference type="Pfam" id="PF00027">
    <property type="entry name" value="cNMP_binding"/>
    <property type="match status" value="1"/>
</dbReference>
<reference evidence="2 3" key="1">
    <citation type="submission" date="2014-09" db="EMBL/GenBank/DDBJ databases">
        <title>Whole Genome Shotgun of Flavobacterium aquatile LMG 4008.</title>
        <authorList>
            <person name="Gale A.N."/>
            <person name="Pipes S.E."/>
            <person name="Newman J.D."/>
        </authorList>
    </citation>
    <scope>NUCLEOTIDE SEQUENCE [LARGE SCALE GENOMIC DNA]</scope>
    <source>
        <strain evidence="2 3">LMG 4008</strain>
    </source>
</reference>
<keyword evidence="3" id="KW-1185">Reference proteome</keyword>
<dbReference type="OrthoDB" id="1092431at2"/>
<evidence type="ECO:0000313" key="2">
    <source>
        <dbReference type="EMBL" id="KGD66976.1"/>
    </source>
</evidence>
<dbReference type="InterPro" id="IPR018490">
    <property type="entry name" value="cNMP-bd_dom_sf"/>
</dbReference>
<accession>A0A095SQN6</accession>
<proteinExistence type="predicted"/>
<dbReference type="AlphaFoldDB" id="A0A095SQN6"/>
<dbReference type="EMBL" id="JRHH01000006">
    <property type="protein sequence ID" value="KGD66976.1"/>
    <property type="molecule type" value="Genomic_DNA"/>
</dbReference>
<dbReference type="RefSeq" id="WP_035129070.1">
    <property type="nucleotide sequence ID" value="NZ_JRHH01000006.1"/>
</dbReference>
<gene>
    <name evidence="2" type="ORF">LG45_16305</name>
</gene>
<evidence type="ECO:0000313" key="3">
    <source>
        <dbReference type="Proteomes" id="UP000029554"/>
    </source>
</evidence>
<organism evidence="2 3">
    <name type="scientific">Flavobacterium aquatile LMG 4008 = ATCC 11947</name>
    <dbReference type="NCBI Taxonomy" id="1453498"/>
    <lineage>
        <taxon>Bacteria</taxon>
        <taxon>Pseudomonadati</taxon>
        <taxon>Bacteroidota</taxon>
        <taxon>Flavobacteriia</taxon>
        <taxon>Flavobacteriales</taxon>
        <taxon>Flavobacteriaceae</taxon>
        <taxon>Flavobacterium</taxon>
    </lineage>
</organism>
<sequence>MFLQINKSISKYVHFNEAELNLFNSLLEYKKVSKKTIMLREGEKCNFEAFVIKGCIRKYYIDSNGVEVVLQFAIEDTWVSDISFNEFETKPSQVFIETLEDTELLMFNPVSKEKLYTIAPKFERAFRILMQRNLDVIQNRLLHTISKTATEKYIEFLELYPKIPQRVAQHHIASYLGISAEFLSKVRTRMVRH</sequence>